<comment type="similarity">
    <text evidence="7">Belongs to the PINc/VapC protein family.</text>
</comment>
<dbReference type="Gene3D" id="3.40.50.1010">
    <property type="entry name" value="5'-nuclease"/>
    <property type="match status" value="1"/>
</dbReference>
<feature type="domain" description="PIN" evidence="8">
    <location>
        <begin position="15"/>
        <end position="82"/>
    </location>
</feature>
<reference evidence="10" key="1">
    <citation type="journal article" date="2019" name="Int. J. Syst. Evol. Microbiol.">
        <title>The Global Catalogue of Microorganisms (GCM) 10K type strain sequencing project: providing services to taxonomists for standard genome sequencing and annotation.</title>
        <authorList>
            <consortium name="The Broad Institute Genomics Platform"/>
            <consortium name="The Broad Institute Genome Sequencing Center for Infectious Disease"/>
            <person name="Wu L."/>
            <person name="Ma J."/>
        </authorList>
    </citation>
    <scope>NUCLEOTIDE SEQUENCE [LARGE SCALE GENOMIC DNA]</scope>
    <source>
        <strain evidence="10">JCM 17805</strain>
    </source>
</reference>
<evidence type="ECO:0000256" key="4">
    <source>
        <dbReference type="ARBA" id="ARBA00022723"/>
    </source>
</evidence>
<evidence type="ECO:0000256" key="1">
    <source>
        <dbReference type="ARBA" id="ARBA00001946"/>
    </source>
</evidence>
<keyword evidence="2" id="KW-1277">Toxin-antitoxin system</keyword>
<dbReference type="InterPro" id="IPR050556">
    <property type="entry name" value="Type_II_TA_system_RNase"/>
</dbReference>
<dbReference type="Proteomes" id="UP001500604">
    <property type="component" value="Unassembled WGS sequence"/>
</dbReference>
<dbReference type="PANTHER" id="PTHR33653:SF1">
    <property type="entry name" value="RIBONUCLEASE VAPC2"/>
    <property type="match status" value="1"/>
</dbReference>
<name>A0ABP8V3G1_9GAMM</name>
<evidence type="ECO:0000256" key="6">
    <source>
        <dbReference type="ARBA" id="ARBA00022842"/>
    </source>
</evidence>
<organism evidence="9 10">
    <name type="scientific">Kistimonas scapharcae</name>
    <dbReference type="NCBI Taxonomy" id="1036133"/>
    <lineage>
        <taxon>Bacteria</taxon>
        <taxon>Pseudomonadati</taxon>
        <taxon>Pseudomonadota</taxon>
        <taxon>Gammaproteobacteria</taxon>
        <taxon>Oceanospirillales</taxon>
        <taxon>Endozoicomonadaceae</taxon>
        <taxon>Kistimonas</taxon>
    </lineage>
</organism>
<evidence type="ECO:0000259" key="8">
    <source>
        <dbReference type="Pfam" id="PF01850"/>
    </source>
</evidence>
<keyword evidence="10" id="KW-1185">Reference proteome</keyword>
<dbReference type="InterPro" id="IPR029060">
    <property type="entry name" value="PIN-like_dom_sf"/>
</dbReference>
<keyword evidence="4" id="KW-0479">Metal-binding</keyword>
<comment type="cofactor">
    <cofactor evidence="1">
        <name>Mg(2+)</name>
        <dbReference type="ChEBI" id="CHEBI:18420"/>
    </cofactor>
</comment>
<evidence type="ECO:0000256" key="5">
    <source>
        <dbReference type="ARBA" id="ARBA00022801"/>
    </source>
</evidence>
<dbReference type="EMBL" id="BAABFL010000318">
    <property type="protein sequence ID" value="GAA4649825.1"/>
    <property type="molecule type" value="Genomic_DNA"/>
</dbReference>
<evidence type="ECO:0000256" key="3">
    <source>
        <dbReference type="ARBA" id="ARBA00022722"/>
    </source>
</evidence>
<evidence type="ECO:0000313" key="9">
    <source>
        <dbReference type="EMBL" id="GAA4649825.1"/>
    </source>
</evidence>
<dbReference type="SUPFAM" id="SSF88723">
    <property type="entry name" value="PIN domain-like"/>
    <property type="match status" value="1"/>
</dbReference>
<evidence type="ECO:0000256" key="7">
    <source>
        <dbReference type="ARBA" id="ARBA00038093"/>
    </source>
</evidence>
<dbReference type="RefSeq" id="WP_345195831.1">
    <property type="nucleotide sequence ID" value="NZ_BAABFL010000318.1"/>
</dbReference>
<sequence>MTGIEKGDQSRRLDKQQQVDCLLAGMTILDFDHAAACHSADIRNTLHKGQQIGPYDNLIAGHARSAGLVLITKNLCEFQRVPRLSVENWL</sequence>
<protein>
    <recommendedName>
        <fullName evidence="8">PIN domain-containing protein</fullName>
    </recommendedName>
</protein>
<accession>A0ABP8V3G1</accession>
<evidence type="ECO:0000256" key="2">
    <source>
        <dbReference type="ARBA" id="ARBA00022649"/>
    </source>
</evidence>
<dbReference type="InterPro" id="IPR002716">
    <property type="entry name" value="PIN_dom"/>
</dbReference>
<evidence type="ECO:0000313" key="10">
    <source>
        <dbReference type="Proteomes" id="UP001500604"/>
    </source>
</evidence>
<comment type="caution">
    <text evidence="9">The sequence shown here is derived from an EMBL/GenBank/DDBJ whole genome shotgun (WGS) entry which is preliminary data.</text>
</comment>
<gene>
    <name evidence="9" type="ORF">GCM10023116_21060</name>
</gene>
<proteinExistence type="inferred from homology"/>
<dbReference type="Pfam" id="PF01850">
    <property type="entry name" value="PIN"/>
    <property type="match status" value="1"/>
</dbReference>
<keyword evidence="5" id="KW-0378">Hydrolase</keyword>
<keyword evidence="6" id="KW-0460">Magnesium</keyword>
<dbReference type="PANTHER" id="PTHR33653">
    <property type="entry name" value="RIBONUCLEASE VAPC2"/>
    <property type="match status" value="1"/>
</dbReference>
<keyword evidence="3" id="KW-0540">Nuclease</keyword>